<dbReference type="EMBL" id="CABFNB010000149">
    <property type="protein sequence ID" value="VTZ65170.1"/>
    <property type="molecule type" value="Genomic_DNA"/>
</dbReference>
<accession>A0A508X6I9</accession>
<reference evidence="1" key="1">
    <citation type="submission" date="2019-06" db="EMBL/GenBank/DDBJ databases">
        <authorList>
            <person name="Le Quere A."/>
            <person name="Colella S."/>
        </authorList>
    </citation>
    <scope>NUCLEOTIDE SEQUENCE</scope>
    <source>
        <strain evidence="1">EmedicaeMD41</strain>
    </source>
</reference>
<name>A0A508X6I9_9HYPH</name>
<dbReference type="Proteomes" id="UP000507954">
    <property type="component" value="Unassembled WGS sequence"/>
</dbReference>
<dbReference type="AlphaFoldDB" id="A0A508X6I9"/>
<gene>
    <name evidence="1" type="ORF">EMEDMD4_790194</name>
</gene>
<evidence type="ECO:0000313" key="1">
    <source>
        <dbReference type="EMBL" id="VTZ65170.1"/>
    </source>
</evidence>
<sequence>MNALPLGLANAYRCHGTDGKAGAAAGADLFAKLGQEGPARAWTEADRLRRTGVATDLAIGAVPGKTALADHRDVWELS</sequence>
<proteinExistence type="predicted"/>
<organism evidence="1">
    <name type="scientific">Sinorhizobium medicae</name>
    <dbReference type="NCBI Taxonomy" id="110321"/>
    <lineage>
        <taxon>Bacteria</taxon>
        <taxon>Pseudomonadati</taxon>
        <taxon>Pseudomonadota</taxon>
        <taxon>Alphaproteobacteria</taxon>
        <taxon>Hyphomicrobiales</taxon>
        <taxon>Rhizobiaceae</taxon>
        <taxon>Sinorhizobium/Ensifer group</taxon>
        <taxon>Sinorhizobium</taxon>
    </lineage>
</organism>
<protein>
    <submittedName>
        <fullName evidence="1">Uncharacterized protein</fullName>
    </submittedName>
</protein>